<dbReference type="RefSeq" id="WP_215789414.1">
    <property type="nucleotide sequence ID" value="NZ_JAHKKG010000006.1"/>
</dbReference>
<reference evidence="1 2" key="1">
    <citation type="submission" date="2021-06" db="EMBL/GenBank/DDBJ databases">
        <title>Actinoplanes lichenicola sp. nov., and Actinoplanes ovalisporus sp. nov., isolated from lichen in Thailand.</title>
        <authorList>
            <person name="Saeng-In P."/>
            <person name="Kanchanasin P."/>
            <person name="Yuki M."/>
            <person name="Kudo T."/>
            <person name="Ohkuma M."/>
            <person name="Phongsopitanun W."/>
            <person name="Tanasupawat S."/>
        </authorList>
    </citation>
    <scope>NUCLEOTIDE SEQUENCE [LARGE SCALE GENOMIC DNA]</scope>
    <source>
        <strain evidence="1 2">NBRC 110975</strain>
    </source>
</reference>
<gene>
    <name evidence="1" type="ORF">KOI35_22265</name>
</gene>
<proteinExistence type="predicted"/>
<accession>A0ABS5YS12</accession>
<evidence type="ECO:0000313" key="1">
    <source>
        <dbReference type="EMBL" id="MBU2666230.1"/>
    </source>
</evidence>
<dbReference type="Proteomes" id="UP001519654">
    <property type="component" value="Unassembled WGS sequence"/>
</dbReference>
<evidence type="ECO:0008006" key="3">
    <source>
        <dbReference type="Google" id="ProtNLM"/>
    </source>
</evidence>
<organism evidence="1 2">
    <name type="scientific">Paractinoplanes bogorensis</name>
    <dbReference type="NCBI Taxonomy" id="1610840"/>
    <lineage>
        <taxon>Bacteria</taxon>
        <taxon>Bacillati</taxon>
        <taxon>Actinomycetota</taxon>
        <taxon>Actinomycetes</taxon>
        <taxon>Micromonosporales</taxon>
        <taxon>Micromonosporaceae</taxon>
        <taxon>Paractinoplanes</taxon>
    </lineage>
</organism>
<dbReference type="EMBL" id="JAHKKG010000006">
    <property type="protein sequence ID" value="MBU2666230.1"/>
    <property type="molecule type" value="Genomic_DNA"/>
</dbReference>
<protein>
    <recommendedName>
        <fullName evidence="3">HTH cro/C1-type domain-containing protein</fullName>
    </recommendedName>
</protein>
<keyword evidence="2" id="KW-1185">Reference proteome</keyword>
<comment type="caution">
    <text evidence="1">The sequence shown here is derived from an EMBL/GenBank/DDBJ whole genome shotgun (WGS) entry which is preliminary data.</text>
</comment>
<dbReference type="SUPFAM" id="SSF47413">
    <property type="entry name" value="lambda repressor-like DNA-binding domains"/>
    <property type="match status" value="1"/>
</dbReference>
<dbReference type="InterPro" id="IPR010982">
    <property type="entry name" value="Lambda_DNA-bd_dom_sf"/>
</dbReference>
<sequence>MTSMPVFGTRLARLLEHRATSAADLAQSAGIPAERLDAVLGGADPDEPLLRHLAPALGLHTSDLFLFAARAVPDDLAPAELHGPWHVGTLVIWDAYGLDAQRRERLRHFVDGLPRRETVRTQPFLSDWNEATPGVILRRLLTNRNLLLDARLLRALGGGPYVSTSTYAIDFRRRPEPRAEFVNAVARTVGIPIGDLAALLGLEVAEVPWSLKHEWPSDLVELAWAARRLDDEQHRAAMDYAEALERGAA</sequence>
<evidence type="ECO:0000313" key="2">
    <source>
        <dbReference type="Proteomes" id="UP001519654"/>
    </source>
</evidence>
<name>A0ABS5YS12_9ACTN</name>